<keyword evidence="1" id="KW-0479">Metal-binding</keyword>
<dbReference type="PRINTS" id="PR00618">
    <property type="entry name" value="DKSAZNFINGER"/>
</dbReference>
<sequence length="123" mass="14078">MQKSKLKTFEKRLLEERKKLLAELGHLEEICNQTQKESAGDLSAYSFHPADLGTDAIEREKAFLLASAEGRALWEIMEALRKISTGNDYGKCEECGEEIGEERLEVIPYARFCVRCQEKHERG</sequence>
<dbReference type="InterPro" id="IPR000962">
    <property type="entry name" value="Znf_DskA_TraR"/>
</dbReference>
<keyword evidence="3" id="KW-0862">Zinc</keyword>
<feature type="zinc finger region" description="dksA C4-type" evidence="4">
    <location>
        <begin position="92"/>
        <end position="116"/>
    </location>
</feature>
<feature type="coiled-coil region" evidence="5">
    <location>
        <begin position="10"/>
        <end position="37"/>
    </location>
</feature>
<organism evidence="7 8">
    <name type="scientific">candidate division TA06 bacterium DG_24</name>
    <dbReference type="NCBI Taxonomy" id="1703770"/>
    <lineage>
        <taxon>Bacteria</taxon>
        <taxon>Bacteria division TA06</taxon>
    </lineage>
</organism>
<evidence type="ECO:0000256" key="2">
    <source>
        <dbReference type="ARBA" id="ARBA00022771"/>
    </source>
</evidence>
<keyword evidence="2" id="KW-0863">Zinc-finger</keyword>
<dbReference type="SUPFAM" id="SSF109635">
    <property type="entry name" value="DnaK suppressor protein DksA, alpha-hairpin domain"/>
    <property type="match status" value="1"/>
</dbReference>
<evidence type="ECO:0000256" key="3">
    <source>
        <dbReference type="ARBA" id="ARBA00022833"/>
    </source>
</evidence>
<evidence type="ECO:0000259" key="6">
    <source>
        <dbReference type="Pfam" id="PF01258"/>
    </source>
</evidence>
<dbReference type="PANTHER" id="PTHR33823:SF4">
    <property type="entry name" value="GENERAL STRESS PROTEIN 16O"/>
    <property type="match status" value="1"/>
</dbReference>
<dbReference type="GO" id="GO:0008270">
    <property type="term" value="F:zinc ion binding"/>
    <property type="evidence" value="ECO:0007669"/>
    <property type="project" value="UniProtKB-KW"/>
</dbReference>
<evidence type="ECO:0000256" key="5">
    <source>
        <dbReference type="SAM" id="Coils"/>
    </source>
</evidence>
<dbReference type="Gene3D" id="1.20.120.910">
    <property type="entry name" value="DksA, coiled-coil domain"/>
    <property type="match status" value="1"/>
</dbReference>
<dbReference type="EMBL" id="LIZS01000062">
    <property type="protein sequence ID" value="KPJ52370.1"/>
    <property type="molecule type" value="Genomic_DNA"/>
</dbReference>
<reference evidence="7 8" key="1">
    <citation type="journal article" date="2015" name="Microbiome">
        <title>Genomic resolution of linkages in carbon, nitrogen, and sulfur cycling among widespread estuary sediment bacteria.</title>
        <authorList>
            <person name="Baker B.J."/>
            <person name="Lazar C.S."/>
            <person name="Teske A.P."/>
            <person name="Dick G.J."/>
        </authorList>
    </citation>
    <scope>NUCLEOTIDE SEQUENCE [LARGE SCALE GENOMIC DNA]</scope>
    <source>
        <strain evidence="7">DG_24</strain>
    </source>
</reference>
<evidence type="ECO:0000313" key="8">
    <source>
        <dbReference type="Proteomes" id="UP000052008"/>
    </source>
</evidence>
<dbReference type="InterPro" id="IPR037187">
    <property type="entry name" value="DnaK_N"/>
</dbReference>
<gene>
    <name evidence="7" type="ORF">AMJ39_08030</name>
</gene>
<accession>A0A0S7WQD3</accession>
<dbReference type="PROSITE" id="PS51128">
    <property type="entry name" value="ZF_DKSA_2"/>
    <property type="match status" value="1"/>
</dbReference>
<feature type="domain" description="Zinc finger DksA/TraR C4-type" evidence="6">
    <location>
        <begin position="88"/>
        <end position="122"/>
    </location>
</feature>
<keyword evidence="5" id="KW-0175">Coiled coil</keyword>
<comment type="caution">
    <text evidence="7">The sequence shown here is derived from an EMBL/GenBank/DDBJ whole genome shotgun (WGS) entry which is preliminary data.</text>
</comment>
<protein>
    <recommendedName>
        <fullName evidence="6">Zinc finger DksA/TraR C4-type domain-containing protein</fullName>
    </recommendedName>
</protein>
<dbReference type="PROSITE" id="PS01102">
    <property type="entry name" value="ZF_DKSA_1"/>
    <property type="match status" value="1"/>
</dbReference>
<dbReference type="SUPFAM" id="SSF57716">
    <property type="entry name" value="Glucocorticoid receptor-like (DNA-binding domain)"/>
    <property type="match status" value="1"/>
</dbReference>
<dbReference type="Proteomes" id="UP000052008">
    <property type="component" value="Unassembled WGS sequence"/>
</dbReference>
<dbReference type="AlphaFoldDB" id="A0A0S7WQD3"/>
<dbReference type="PANTHER" id="PTHR33823">
    <property type="entry name" value="RNA POLYMERASE-BINDING TRANSCRIPTION FACTOR DKSA-RELATED"/>
    <property type="match status" value="1"/>
</dbReference>
<evidence type="ECO:0000313" key="7">
    <source>
        <dbReference type="EMBL" id="KPJ52370.1"/>
    </source>
</evidence>
<evidence type="ECO:0000256" key="1">
    <source>
        <dbReference type="ARBA" id="ARBA00022723"/>
    </source>
</evidence>
<dbReference type="InterPro" id="IPR020460">
    <property type="entry name" value="Znf_C4-type_bac"/>
</dbReference>
<name>A0A0S7WQD3_UNCT6</name>
<proteinExistence type="predicted"/>
<evidence type="ECO:0000256" key="4">
    <source>
        <dbReference type="PROSITE-ProRule" id="PRU00510"/>
    </source>
</evidence>
<dbReference type="STRING" id="1703770.AMJ39_08030"/>
<dbReference type="InterPro" id="IPR020458">
    <property type="entry name" value="Znf_DskA_TraR_CS"/>
</dbReference>
<dbReference type="Pfam" id="PF01258">
    <property type="entry name" value="zf-dskA_traR"/>
    <property type="match status" value="1"/>
</dbReference>